<accession>A0AAV7XJH1</accession>
<comment type="caution">
    <text evidence="2">The sequence shown here is derived from an EMBL/GenBank/DDBJ whole genome shotgun (WGS) entry which is preliminary data.</text>
</comment>
<feature type="region of interest" description="Disordered" evidence="1">
    <location>
        <begin position="352"/>
        <end position="372"/>
    </location>
</feature>
<feature type="compositionally biased region" description="Polar residues" evidence="1">
    <location>
        <begin position="355"/>
        <end position="372"/>
    </location>
</feature>
<dbReference type="AlphaFoldDB" id="A0AAV7XJH1"/>
<proteinExistence type="predicted"/>
<reference evidence="2" key="1">
    <citation type="submission" date="2022-12" db="EMBL/GenBank/DDBJ databases">
        <title>Chromosome-level genome assembly of the bean flower thrips Megalurothrips usitatus.</title>
        <authorList>
            <person name="Ma L."/>
            <person name="Liu Q."/>
            <person name="Li H."/>
            <person name="Cai W."/>
        </authorList>
    </citation>
    <scope>NUCLEOTIDE SEQUENCE</scope>
    <source>
        <strain evidence="2">Cailab_2022a</strain>
    </source>
</reference>
<feature type="region of interest" description="Disordered" evidence="1">
    <location>
        <begin position="86"/>
        <end position="170"/>
    </location>
</feature>
<evidence type="ECO:0000313" key="2">
    <source>
        <dbReference type="EMBL" id="KAJ1524796.1"/>
    </source>
</evidence>
<feature type="compositionally biased region" description="Polar residues" evidence="1">
    <location>
        <begin position="133"/>
        <end position="144"/>
    </location>
</feature>
<keyword evidence="3" id="KW-1185">Reference proteome</keyword>
<feature type="region of interest" description="Disordered" evidence="1">
    <location>
        <begin position="540"/>
        <end position="562"/>
    </location>
</feature>
<evidence type="ECO:0000313" key="3">
    <source>
        <dbReference type="Proteomes" id="UP001075354"/>
    </source>
</evidence>
<dbReference type="Proteomes" id="UP001075354">
    <property type="component" value="Chromosome 8"/>
</dbReference>
<protein>
    <submittedName>
        <fullName evidence="2">Uncharacterized protein</fullName>
    </submittedName>
</protein>
<feature type="compositionally biased region" description="Low complexity" evidence="1">
    <location>
        <begin position="459"/>
        <end position="472"/>
    </location>
</feature>
<dbReference type="EMBL" id="JAPTSV010000008">
    <property type="protein sequence ID" value="KAJ1524796.1"/>
    <property type="molecule type" value="Genomic_DNA"/>
</dbReference>
<gene>
    <name evidence="2" type="ORF">ONE63_009668</name>
</gene>
<name>A0AAV7XJH1_9NEOP</name>
<sequence length="814" mass="89795">MIKFTQIMSVQNNGLHSDILSSHGYSEALEDIEHPAWISTTSFSESCGSHFSRLSSLKDNCSPEALDARVVPDHCEKLSFKEAGSAFPSSEHSVHSEEGTNNRIGLRDNHGDNENHVPYTVSGSLQSLSSSSKTVYASPRSNSESHFHCQLSKSHLSERAKQRRGNLYRERAPSENALDFSNLKIVRESKLSHSLYDVSSIPSNGLKNPSQRPRNTRASLSALCSRNRSRDSGFTHSGSLISLNSSSHKYDHVESKVKRYIQNIKDADSLRKKERAMSKPFLAEVRRPASEDDFAEPQDGPELVHLVHKMQHDMAEKDRILHQLQDDYYNLLQKYAEAENKIDKLRLGWYERGSPSGQGNPTSDQKGQPSNRSVYRKIKESLVEIDDSSLTSSMFLSHFDSAVSPNSSFHVEDGGQKNISHIGKGKKEVICSAPLRPISSLYCTSLRLDRIVAPLTSKSSSSHLGELSTASSRGLNSTASNYKTKKDMLDGLPDATIREGTTDTGIDSFCPFSTEGLHMPSIGHLPHEDPIVKVQRWQKSLPTPSRPGDEFSPCSKSTSLNRTRIPDHSFELMHRHDKISVHAGKPKVASIGIQVNGCDVSELPSISSGMSTSMVPCLNLGELSGCTEDPSGSAFCSESERNKSVSKQESTKLDSSSAPEFECSLPSKSFSSNLEISASTKHRRWCRFNHGGKSLCHLSGSDLAKIISMVWKDQDHVVPASPEKDMSLHNAFKMLKHKLGALKSSVNLQTFVSLLDVLIELVPMMDCSCHDDQSVPSDITKLENSSTHPEPDSSVVPSCSDAVSSLFLFEIFVY</sequence>
<evidence type="ECO:0000256" key="1">
    <source>
        <dbReference type="SAM" id="MobiDB-lite"/>
    </source>
</evidence>
<feature type="compositionally biased region" description="Low complexity" evidence="1">
    <location>
        <begin position="122"/>
        <end position="132"/>
    </location>
</feature>
<feature type="region of interest" description="Disordered" evidence="1">
    <location>
        <begin position="459"/>
        <end position="479"/>
    </location>
</feature>
<organism evidence="2 3">
    <name type="scientific">Megalurothrips usitatus</name>
    <name type="common">bean blossom thrips</name>
    <dbReference type="NCBI Taxonomy" id="439358"/>
    <lineage>
        <taxon>Eukaryota</taxon>
        <taxon>Metazoa</taxon>
        <taxon>Ecdysozoa</taxon>
        <taxon>Arthropoda</taxon>
        <taxon>Hexapoda</taxon>
        <taxon>Insecta</taxon>
        <taxon>Pterygota</taxon>
        <taxon>Neoptera</taxon>
        <taxon>Paraneoptera</taxon>
        <taxon>Thysanoptera</taxon>
        <taxon>Terebrantia</taxon>
        <taxon>Thripoidea</taxon>
        <taxon>Thripidae</taxon>
        <taxon>Megalurothrips</taxon>
    </lineage>
</organism>
<feature type="compositionally biased region" description="Basic and acidic residues" evidence="1">
    <location>
        <begin position="92"/>
        <end position="115"/>
    </location>
</feature>